<dbReference type="AlphaFoldDB" id="G5K0N1"/>
<dbReference type="RefSeq" id="WP_008087748.1">
    <property type="nucleotide sequence ID" value="NZ_AEUX02000003.1"/>
</dbReference>
<dbReference type="Gene3D" id="3.40.50.1000">
    <property type="entry name" value="HAD superfamily/HAD-like"/>
    <property type="match status" value="1"/>
</dbReference>
<dbReference type="InterPro" id="IPR050155">
    <property type="entry name" value="HAD-like_hydrolase_sf"/>
</dbReference>
<dbReference type="SFLD" id="SFLDG01129">
    <property type="entry name" value="C1.5:_HAD__Beta-PGM__Phosphata"/>
    <property type="match status" value="1"/>
</dbReference>
<evidence type="ECO:0000313" key="2">
    <source>
        <dbReference type="Proteomes" id="UP000003330"/>
    </source>
</evidence>
<dbReference type="Proteomes" id="UP000003330">
    <property type="component" value="Unassembled WGS sequence"/>
</dbReference>
<sequence>MTSLLFDLDGTLVDSSIGILNAFRYTFKQMEIDCPDDLILSTYIGPPLEVTFQHFFKNSSLVETAINHFRQFYKEIGVSQVTLYPEIKQLLKALEEANYDLFVTTSKHQPMAIQMLTELGITSCFKGIIGSTSQRYHKVDVIQACLSQHHISPSQAAIIGDTAFDIIGGQEAGILTVGVTWGFGNQASLIEHNAHAIIDEPLNLLPVLNSLF</sequence>
<dbReference type="SFLD" id="SFLDS00003">
    <property type="entry name" value="Haloacid_Dehalogenase"/>
    <property type="match status" value="1"/>
</dbReference>
<dbReference type="Gene3D" id="1.10.150.240">
    <property type="entry name" value="Putative phosphatase, domain 2"/>
    <property type="match status" value="1"/>
</dbReference>
<dbReference type="PANTHER" id="PTHR43434:SF20">
    <property type="entry name" value="5'-NUCLEOTIDASE"/>
    <property type="match status" value="1"/>
</dbReference>
<dbReference type="OrthoDB" id="9792518at2"/>
<dbReference type="SFLD" id="SFLDG01135">
    <property type="entry name" value="C1.5.6:_HAD__Beta-PGM__Phospha"/>
    <property type="match status" value="1"/>
</dbReference>
<dbReference type="eggNOG" id="COG0546">
    <property type="taxonomic scope" value="Bacteria"/>
</dbReference>
<dbReference type="SUPFAM" id="SSF56784">
    <property type="entry name" value="HAD-like"/>
    <property type="match status" value="1"/>
</dbReference>
<dbReference type="EMBL" id="AEUX02000003">
    <property type="protein sequence ID" value="EHI70546.1"/>
    <property type="molecule type" value="Genomic_DNA"/>
</dbReference>
<gene>
    <name evidence="1" type="ORF">STRIC_0157</name>
</gene>
<comment type="caution">
    <text evidence="1">The sequence shown here is derived from an EMBL/GenBank/DDBJ whole genome shotgun (WGS) entry which is preliminary data.</text>
</comment>
<dbReference type="GO" id="GO:0005829">
    <property type="term" value="C:cytosol"/>
    <property type="evidence" value="ECO:0007669"/>
    <property type="project" value="TreeGrafter"/>
</dbReference>
<dbReference type="STRING" id="764299.STRIC_0157"/>
<dbReference type="GO" id="GO:0004713">
    <property type="term" value="F:protein tyrosine kinase activity"/>
    <property type="evidence" value="ECO:0007669"/>
    <property type="project" value="TreeGrafter"/>
</dbReference>
<name>G5K0N1_9STRE</name>
<dbReference type="InterPro" id="IPR036412">
    <property type="entry name" value="HAD-like_sf"/>
</dbReference>
<evidence type="ECO:0000313" key="1">
    <source>
        <dbReference type="EMBL" id="EHI70546.1"/>
    </source>
</evidence>
<accession>G5K0N1</accession>
<organism evidence="1 2">
    <name type="scientific">Streptococcus ictaluri 707-05</name>
    <dbReference type="NCBI Taxonomy" id="764299"/>
    <lineage>
        <taxon>Bacteria</taxon>
        <taxon>Bacillati</taxon>
        <taxon>Bacillota</taxon>
        <taxon>Bacilli</taxon>
        <taxon>Lactobacillales</taxon>
        <taxon>Streptococcaceae</taxon>
        <taxon>Streptococcus</taxon>
    </lineage>
</organism>
<dbReference type="InterPro" id="IPR041492">
    <property type="entry name" value="HAD_2"/>
</dbReference>
<dbReference type="GO" id="GO:0016787">
    <property type="term" value="F:hydrolase activity"/>
    <property type="evidence" value="ECO:0007669"/>
    <property type="project" value="UniProtKB-KW"/>
</dbReference>
<protein>
    <submittedName>
        <fullName evidence="1">Haloacid dehalogenase-like hydrolase</fullName>
    </submittedName>
</protein>
<dbReference type="InterPro" id="IPR023214">
    <property type="entry name" value="HAD_sf"/>
</dbReference>
<reference evidence="1 2" key="1">
    <citation type="journal article" date="2014" name="Int. J. Syst. Evol. Microbiol.">
        <title>Phylogenomics and the dynamic genome evolution of the genus Streptococcus.</title>
        <authorList>
            <consortium name="The Broad Institute Genome Sequencing Platform"/>
            <person name="Richards V.P."/>
            <person name="Palmer S.R."/>
            <person name="Pavinski Bitar P.D."/>
            <person name="Qin X."/>
            <person name="Weinstock G.M."/>
            <person name="Highlander S.K."/>
            <person name="Town C.D."/>
            <person name="Burne R.A."/>
            <person name="Stanhope M.J."/>
        </authorList>
    </citation>
    <scope>NUCLEOTIDE SEQUENCE [LARGE SCALE GENOMIC DNA]</scope>
    <source>
        <strain evidence="1 2">707-05</strain>
    </source>
</reference>
<keyword evidence="2" id="KW-1185">Reference proteome</keyword>
<proteinExistence type="predicted"/>
<dbReference type="InterPro" id="IPR023198">
    <property type="entry name" value="PGP-like_dom2"/>
</dbReference>
<dbReference type="PANTHER" id="PTHR43434">
    <property type="entry name" value="PHOSPHOGLYCOLATE PHOSPHATASE"/>
    <property type="match status" value="1"/>
</dbReference>
<dbReference type="Pfam" id="PF13419">
    <property type="entry name" value="HAD_2"/>
    <property type="match status" value="1"/>
</dbReference>